<gene>
    <name evidence="2" type="ORF">PCL_13017</name>
</gene>
<dbReference type="AlphaFoldDB" id="A0A2U3E7W7"/>
<sequence>MVAVRRRPSLAVSNSRQAQGPSTSCGGRRPNVGHDASSYCMPHVDESQAIVDAARAQNVSHARASTWLHSARGVDQGVFIGRAPFADTLDGAPRLLRSSFVEDLLLVCDSELAVRLGSTYTTKYTEPARLTEKQLRNRSPDLRTATLRRDQSLRRAPIPSILDSDSGRLVGPTDAVDSVYSPRLSPRVPRLQRRLLEPRTSCGSQSTSQHFAALVFLVSRANGSSPVRFFVAMPPPHHRGATLIPAIPSSPPPRARQANPHRTLASSGMTNVPHFFFSPTLVRKLEPPTWLHPGPLASSQASRAMRLRLMMPRLKSTTPTPGLDKQSTDHLISLPVRIDPWLIPLLALHKCFDDRELKFPVIT</sequence>
<protein>
    <submittedName>
        <fullName evidence="2">Uncharacterized protein</fullName>
    </submittedName>
</protein>
<name>A0A2U3E7W7_PURLI</name>
<feature type="compositionally biased region" description="Polar residues" evidence="1">
    <location>
        <begin position="11"/>
        <end position="25"/>
    </location>
</feature>
<feature type="region of interest" description="Disordered" evidence="1">
    <location>
        <begin position="1"/>
        <end position="30"/>
    </location>
</feature>
<organism evidence="2 3">
    <name type="scientific">Purpureocillium lilacinum</name>
    <name type="common">Paecilomyces lilacinus</name>
    <dbReference type="NCBI Taxonomy" id="33203"/>
    <lineage>
        <taxon>Eukaryota</taxon>
        <taxon>Fungi</taxon>
        <taxon>Dikarya</taxon>
        <taxon>Ascomycota</taxon>
        <taxon>Pezizomycotina</taxon>
        <taxon>Sordariomycetes</taxon>
        <taxon>Hypocreomycetidae</taxon>
        <taxon>Hypocreales</taxon>
        <taxon>Ophiocordycipitaceae</taxon>
        <taxon>Purpureocillium</taxon>
    </lineage>
</organism>
<evidence type="ECO:0000313" key="3">
    <source>
        <dbReference type="Proteomes" id="UP000245956"/>
    </source>
</evidence>
<dbReference type="EMBL" id="LCWV01000009">
    <property type="protein sequence ID" value="PWI70618.1"/>
    <property type="molecule type" value="Genomic_DNA"/>
</dbReference>
<comment type="caution">
    <text evidence="2">The sequence shown here is derived from an EMBL/GenBank/DDBJ whole genome shotgun (WGS) entry which is preliminary data.</text>
</comment>
<accession>A0A2U3E7W7</accession>
<evidence type="ECO:0000256" key="1">
    <source>
        <dbReference type="SAM" id="MobiDB-lite"/>
    </source>
</evidence>
<evidence type="ECO:0000313" key="2">
    <source>
        <dbReference type="EMBL" id="PWI70618.1"/>
    </source>
</evidence>
<reference evidence="2 3" key="1">
    <citation type="journal article" date="2016" name="Front. Microbiol.">
        <title>Genome and transcriptome sequences reveal the specific parasitism of the nematophagous Purpureocillium lilacinum 36-1.</title>
        <authorList>
            <person name="Xie J."/>
            <person name="Li S."/>
            <person name="Mo C."/>
            <person name="Xiao X."/>
            <person name="Peng D."/>
            <person name="Wang G."/>
            <person name="Xiao Y."/>
        </authorList>
    </citation>
    <scope>NUCLEOTIDE SEQUENCE [LARGE SCALE GENOMIC DNA]</scope>
    <source>
        <strain evidence="2 3">36-1</strain>
    </source>
</reference>
<proteinExistence type="predicted"/>
<dbReference type="Proteomes" id="UP000245956">
    <property type="component" value="Unassembled WGS sequence"/>
</dbReference>